<dbReference type="EC" id="6.3.2.17" evidence="2"/>
<evidence type="ECO:0000256" key="3">
    <source>
        <dbReference type="ARBA" id="ARBA00022598"/>
    </source>
</evidence>
<dbReference type="PANTHER" id="PTHR11136:SF0">
    <property type="entry name" value="DIHYDROFOLATE SYNTHETASE-RELATED"/>
    <property type="match status" value="1"/>
</dbReference>
<feature type="domain" description="Mur ligase C-terminal" evidence="11">
    <location>
        <begin position="281"/>
        <end position="402"/>
    </location>
</feature>
<dbReference type="Pfam" id="PF08245">
    <property type="entry name" value="Mur_ligase_M"/>
    <property type="match status" value="1"/>
</dbReference>
<evidence type="ECO:0000256" key="10">
    <source>
        <dbReference type="PIRNR" id="PIRNR001563"/>
    </source>
</evidence>
<dbReference type="GO" id="GO:0005737">
    <property type="term" value="C:cytoplasm"/>
    <property type="evidence" value="ECO:0007669"/>
    <property type="project" value="TreeGrafter"/>
</dbReference>
<evidence type="ECO:0000256" key="8">
    <source>
        <dbReference type="ARBA" id="ARBA00030592"/>
    </source>
</evidence>
<dbReference type="GO" id="GO:0005524">
    <property type="term" value="F:ATP binding"/>
    <property type="evidence" value="ECO:0007669"/>
    <property type="project" value="UniProtKB-KW"/>
</dbReference>
<comment type="similarity">
    <text evidence="1 10">Belongs to the folylpolyglutamate synthase family.</text>
</comment>
<evidence type="ECO:0000259" key="11">
    <source>
        <dbReference type="Pfam" id="PF02875"/>
    </source>
</evidence>
<accession>A0A6J4H0Z4</accession>
<keyword evidence="3 10" id="KW-0436">Ligase</keyword>
<evidence type="ECO:0000256" key="9">
    <source>
        <dbReference type="ARBA" id="ARBA00047493"/>
    </source>
</evidence>
<dbReference type="GO" id="GO:0046872">
    <property type="term" value="F:metal ion binding"/>
    <property type="evidence" value="ECO:0007669"/>
    <property type="project" value="UniProtKB-KW"/>
</dbReference>
<dbReference type="SUPFAM" id="SSF53244">
    <property type="entry name" value="MurD-like peptide ligases, peptide-binding domain"/>
    <property type="match status" value="1"/>
</dbReference>
<comment type="catalytic activity">
    <reaction evidence="9">
        <text>(6S)-5,6,7,8-tetrahydrofolyl-(gamma-L-Glu)(n) + L-glutamate + ATP = (6S)-5,6,7,8-tetrahydrofolyl-(gamma-L-Glu)(n+1) + ADP + phosphate + H(+)</text>
        <dbReference type="Rhea" id="RHEA:10580"/>
        <dbReference type="Rhea" id="RHEA-COMP:14738"/>
        <dbReference type="Rhea" id="RHEA-COMP:14740"/>
        <dbReference type="ChEBI" id="CHEBI:15378"/>
        <dbReference type="ChEBI" id="CHEBI:29985"/>
        <dbReference type="ChEBI" id="CHEBI:30616"/>
        <dbReference type="ChEBI" id="CHEBI:43474"/>
        <dbReference type="ChEBI" id="CHEBI:141005"/>
        <dbReference type="ChEBI" id="CHEBI:456216"/>
        <dbReference type="EC" id="6.3.2.17"/>
    </reaction>
</comment>
<dbReference type="NCBIfam" id="TIGR01499">
    <property type="entry name" value="folC"/>
    <property type="match status" value="1"/>
</dbReference>
<evidence type="ECO:0000256" key="5">
    <source>
        <dbReference type="ARBA" id="ARBA00022741"/>
    </source>
</evidence>
<dbReference type="InterPro" id="IPR036615">
    <property type="entry name" value="Mur_ligase_C_dom_sf"/>
</dbReference>
<evidence type="ECO:0000259" key="12">
    <source>
        <dbReference type="Pfam" id="PF08245"/>
    </source>
</evidence>
<dbReference type="InterPro" id="IPR004101">
    <property type="entry name" value="Mur_ligase_C"/>
</dbReference>
<evidence type="ECO:0000256" key="4">
    <source>
        <dbReference type="ARBA" id="ARBA00022723"/>
    </source>
</evidence>
<evidence type="ECO:0000313" key="13">
    <source>
        <dbReference type="EMBL" id="CAA9209444.1"/>
    </source>
</evidence>
<dbReference type="InterPro" id="IPR001645">
    <property type="entry name" value="Folylpolyglutamate_synth"/>
</dbReference>
<dbReference type="EMBL" id="CADCSZ010000002">
    <property type="protein sequence ID" value="CAA9209444.1"/>
    <property type="molecule type" value="Genomic_DNA"/>
</dbReference>
<dbReference type="GO" id="GO:0004326">
    <property type="term" value="F:tetrahydrofolylpolyglutamate synthase activity"/>
    <property type="evidence" value="ECO:0007669"/>
    <property type="project" value="UniProtKB-EC"/>
</dbReference>
<dbReference type="InterPro" id="IPR013221">
    <property type="entry name" value="Mur_ligase_cen"/>
</dbReference>
<name>A0A6J4H0Z4_9ACTN</name>
<dbReference type="Gene3D" id="3.40.1190.10">
    <property type="entry name" value="Mur-like, catalytic domain"/>
    <property type="match status" value="1"/>
</dbReference>
<organism evidence="13">
    <name type="scientific">uncultured Acidimicrobiales bacterium</name>
    <dbReference type="NCBI Taxonomy" id="310071"/>
    <lineage>
        <taxon>Bacteria</taxon>
        <taxon>Bacillati</taxon>
        <taxon>Actinomycetota</taxon>
        <taxon>Acidimicrobiia</taxon>
        <taxon>Acidimicrobiales</taxon>
        <taxon>environmental samples</taxon>
    </lineage>
</organism>
<keyword evidence="6 10" id="KW-0067">ATP-binding</keyword>
<gene>
    <name evidence="13" type="ORF">AVDCRST_MAG76-34</name>
</gene>
<proteinExistence type="inferred from homology"/>
<evidence type="ECO:0000256" key="7">
    <source>
        <dbReference type="ARBA" id="ARBA00022842"/>
    </source>
</evidence>
<reference evidence="13" key="1">
    <citation type="submission" date="2020-02" db="EMBL/GenBank/DDBJ databases">
        <authorList>
            <person name="Meier V. D."/>
        </authorList>
    </citation>
    <scope>NUCLEOTIDE SEQUENCE</scope>
    <source>
        <strain evidence="13">AVDCRST_MAG76</strain>
    </source>
</reference>
<evidence type="ECO:0000256" key="6">
    <source>
        <dbReference type="ARBA" id="ARBA00022840"/>
    </source>
</evidence>
<dbReference type="PANTHER" id="PTHR11136">
    <property type="entry name" value="FOLYLPOLYGLUTAMATE SYNTHASE-RELATED"/>
    <property type="match status" value="1"/>
</dbReference>
<dbReference type="AlphaFoldDB" id="A0A6J4H0Z4"/>
<dbReference type="PIRSF" id="PIRSF001563">
    <property type="entry name" value="Folylpolyglu_synth"/>
    <property type="match status" value="1"/>
</dbReference>
<protein>
    <recommendedName>
        <fullName evidence="2">tetrahydrofolate synthase</fullName>
        <ecNumber evidence="2">6.3.2.17</ecNumber>
    </recommendedName>
    <alternativeName>
        <fullName evidence="8">Tetrahydrofolylpolyglutamate synthase</fullName>
    </alternativeName>
</protein>
<dbReference type="SUPFAM" id="SSF53623">
    <property type="entry name" value="MurD-like peptide ligases, catalytic domain"/>
    <property type="match status" value="1"/>
</dbReference>
<dbReference type="Gene3D" id="3.90.190.20">
    <property type="entry name" value="Mur ligase, C-terminal domain"/>
    <property type="match status" value="1"/>
</dbReference>
<evidence type="ECO:0000256" key="2">
    <source>
        <dbReference type="ARBA" id="ARBA00013025"/>
    </source>
</evidence>
<evidence type="ECO:0000256" key="1">
    <source>
        <dbReference type="ARBA" id="ARBA00008276"/>
    </source>
</evidence>
<dbReference type="InterPro" id="IPR036565">
    <property type="entry name" value="Mur-like_cat_sf"/>
</dbReference>
<dbReference type="Pfam" id="PF02875">
    <property type="entry name" value="Mur_ligase_C"/>
    <property type="match status" value="1"/>
</dbReference>
<dbReference type="PROSITE" id="PS01011">
    <property type="entry name" value="FOLYLPOLYGLU_SYNT_1"/>
    <property type="match status" value="1"/>
</dbReference>
<dbReference type="InterPro" id="IPR018109">
    <property type="entry name" value="Folylpolyglutamate_synth_CS"/>
</dbReference>
<dbReference type="GO" id="GO:0008841">
    <property type="term" value="F:dihydrofolate synthase activity"/>
    <property type="evidence" value="ECO:0007669"/>
    <property type="project" value="TreeGrafter"/>
</dbReference>
<keyword evidence="4" id="KW-0479">Metal-binding</keyword>
<sequence length="414" mass="43489">MRALLDASADPQLAYPVLHLTGTNGKTSTARILASLLVASGLAVGTTTSPHLERINERITGPPLEPRRRERVRRQHDPIPDAELADQLRVLQGLEALLGERPSWFELVTACAFRWFADVAVDAAVVEVGMGGRWDATNVADGQVAVLTTVALDHTEYLGPTVADIAEEKAGIIKPGAVVVVGERATSVVEVVERRAAEVGAARVLLLERDLACEGNELAVGGRMLDIRTPWSEHSEVFLPLHGRHQGHNAVLAVAAAEAFLDAPLSREAIAEGLGRATSPGRLEVVGRDPLLLLDGAHNVQGMTALGRALDEEFAGTGPLVAVVGVLAGHDPGELLEALGPQRLRLVIACRAPSPRTLEPDEVAFSASRLGLEAIEVPSVSEAVDAAKADAAADDVILVTGSLYVVGAARACLA</sequence>
<feature type="domain" description="Mur ligase central" evidence="12">
    <location>
        <begin position="120"/>
        <end position="257"/>
    </location>
</feature>
<keyword evidence="5 10" id="KW-0547">Nucleotide-binding</keyword>
<keyword evidence="7" id="KW-0460">Magnesium</keyword>